<keyword evidence="2" id="KW-0472">Membrane</keyword>
<feature type="transmembrane region" description="Helical" evidence="2">
    <location>
        <begin position="104"/>
        <end position="124"/>
    </location>
</feature>
<keyword evidence="2" id="KW-0812">Transmembrane</keyword>
<feature type="region of interest" description="Disordered" evidence="1">
    <location>
        <begin position="1"/>
        <end position="22"/>
    </location>
</feature>
<keyword evidence="2" id="KW-1133">Transmembrane helix</keyword>
<accession>A0A2N6CRV0</accession>
<dbReference type="AlphaFoldDB" id="A0A2N6CRV0"/>
<evidence type="ECO:0000256" key="1">
    <source>
        <dbReference type="SAM" id="MobiDB-lite"/>
    </source>
</evidence>
<dbReference type="EMBL" id="PKUN01000030">
    <property type="protein sequence ID" value="PLX59812.1"/>
    <property type="molecule type" value="Genomic_DNA"/>
</dbReference>
<evidence type="ECO:0000256" key="2">
    <source>
        <dbReference type="SAM" id="Phobius"/>
    </source>
</evidence>
<comment type="caution">
    <text evidence="3">The sequence shown here is derived from an EMBL/GenBank/DDBJ whole genome shotgun (WGS) entry which is preliminary data.</text>
</comment>
<sequence>MAGVAEVAPSGDSPEGGQHPLKQDLNLGPGGSSFKEYNWSVSIDWGTLQRTSGFVGRGNQVTQTRRAQKVSFYIAIISYIAAIGCILASVYYSGELGSDHPVVASFGAAVVFFVGVGIVLHVIGRVDIPDLKIKSGPGNADKSDLK</sequence>
<feature type="transmembrane region" description="Helical" evidence="2">
    <location>
        <begin position="70"/>
        <end position="92"/>
    </location>
</feature>
<dbReference type="RefSeq" id="WP_051302759.1">
    <property type="nucleotide sequence ID" value="NZ_CAXXYC010000003.1"/>
</dbReference>
<reference evidence="3 4" key="1">
    <citation type="submission" date="2017-11" db="EMBL/GenBank/DDBJ databases">
        <title>Genome-resolved metagenomics identifies genetic mobility, metabolic interactions, and unexpected diversity in perchlorate-reducing communities.</title>
        <authorList>
            <person name="Barnum T.P."/>
            <person name="Figueroa I.A."/>
            <person name="Carlstrom C.I."/>
            <person name="Lucas L.N."/>
            <person name="Engelbrektson A.L."/>
            <person name="Coates J.D."/>
        </authorList>
    </citation>
    <scope>NUCLEOTIDE SEQUENCE [LARGE SCALE GENOMIC DNA]</scope>
    <source>
        <strain evidence="3">BM301</strain>
    </source>
</reference>
<protein>
    <submittedName>
        <fullName evidence="3">Uncharacterized protein</fullName>
    </submittedName>
</protein>
<dbReference type="Proteomes" id="UP000235015">
    <property type="component" value="Unassembled WGS sequence"/>
</dbReference>
<evidence type="ECO:0000313" key="4">
    <source>
        <dbReference type="Proteomes" id="UP000235015"/>
    </source>
</evidence>
<evidence type="ECO:0000313" key="3">
    <source>
        <dbReference type="EMBL" id="PLX59812.1"/>
    </source>
</evidence>
<gene>
    <name evidence="3" type="ORF">C0630_18005</name>
</gene>
<proteinExistence type="predicted"/>
<organism evidence="3 4">
    <name type="scientific">Sedimenticola selenatireducens</name>
    <dbReference type="NCBI Taxonomy" id="191960"/>
    <lineage>
        <taxon>Bacteria</taxon>
        <taxon>Pseudomonadati</taxon>
        <taxon>Pseudomonadota</taxon>
        <taxon>Gammaproteobacteria</taxon>
        <taxon>Chromatiales</taxon>
        <taxon>Sedimenticolaceae</taxon>
        <taxon>Sedimenticola</taxon>
    </lineage>
</organism>
<name>A0A2N6CRV0_9GAMM</name>